<accession>A0A845SAJ0</accession>
<keyword evidence="3" id="KW-0805">Transcription regulation</keyword>
<evidence type="ECO:0000256" key="7">
    <source>
        <dbReference type="PROSITE-ProRule" id="PRU01091"/>
    </source>
</evidence>
<gene>
    <name evidence="11" type="ORF">EBV78_02035</name>
    <name evidence="10" type="ORF">EBX74_00600</name>
</gene>
<evidence type="ECO:0000313" key="12">
    <source>
        <dbReference type="Proteomes" id="UP000572953"/>
    </source>
</evidence>
<evidence type="ECO:0000256" key="4">
    <source>
        <dbReference type="ARBA" id="ARBA00023125"/>
    </source>
</evidence>
<evidence type="ECO:0000256" key="3">
    <source>
        <dbReference type="ARBA" id="ARBA00023015"/>
    </source>
</evidence>
<dbReference type="InterPro" id="IPR036388">
    <property type="entry name" value="WH-like_DNA-bd_sf"/>
</dbReference>
<dbReference type="Proteomes" id="UP000747791">
    <property type="component" value="Unassembled WGS sequence"/>
</dbReference>
<dbReference type="FunFam" id="3.40.50.2300:FF:000001">
    <property type="entry name" value="DNA-binding response regulator PhoB"/>
    <property type="match status" value="1"/>
</dbReference>
<dbReference type="CDD" id="cd00383">
    <property type="entry name" value="trans_reg_C"/>
    <property type="match status" value="1"/>
</dbReference>
<dbReference type="CDD" id="cd17574">
    <property type="entry name" value="REC_OmpR"/>
    <property type="match status" value="1"/>
</dbReference>
<evidence type="ECO:0000259" key="9">
    <source>
        <dbReference type="PROSITE" id="PS51755"/>
    </source>
</evidence>
<dbReference type="GO" id="GO:0000976">
    <property type="term" value="F:transcription cis-regulatory region binding"/>
    <property type="evidence" value="ECO:0007669"/>
    <property type="project" value="TreeGrafter"/>
</dbReference>
<dbReference type="Proteomes" id="UP000572953">
    <property type="component" value="Unassembled WGS sequence"/>
</dbReference>
<evidence type="ECO:0000313" key="11">
    <source>
        <dbReference type="EMBL" id="NCU62858.1"/>
    </source>
</evidence>
<evidence type="ECO:0000256" key="6">
    <source>
        <dbReference type="PROSITE-ProRule" id="PRU00169"/>
    </source>
</evidence>
<dbReference type="SMART" id="SM00862">
    <property type="entry name" value="Trans_reg_C"/>
    <property type="match status" value="1"/>
</dbReference>
<dbReference type="AlphaFoldDB" id="A0A845SAJ0"/>
<dbReference type="Pfam" id="PF00486">
    <property type="entry name" value="Trans_reg_C"/>
    <property type="match status" value="1"/>
</dbReference>
<feature type="domain" description="OmpR/PhoB-type" evidence="9">
    <location>
        <begin position="130"/>
        <end position="225"/>
    </location>
</feature>
<keyword evidence="2" id="KW-0902">Two-component regulatory system</keyword>
<feature type="domain" description="Response regulatory" evidence="8">
    <location>
        <begin position="7"/>
        <end position="120"/>
    </location>
</feature>
<evidence type="ECO:0000256" key="1">
    <source>
        <dbReference type="ARBA" id="ARBA00022553"/>
    </source>
</evidence>
<dbReference type="InterPro" id="IPR039420">
    <property type="entry name" value="WalR-like"/>
</dbReference>
<keyword evidence="1 6" id="KW-0597">Phosphoprotein</keyword>
<dbReference type="InterPro" id="IPR011006">
    <property type="entry name" value="CheY-like_superfamily"/>
</dbReference>
<feature type="DNA-binding region" description="OmpR/PhoB-type" evidence="7">
    <location>
        <begin position="130"/>
        <end position="225"/>
    </location>
</feature>
<dbReference type="PANTHER" id="PTHR48111:SF4">
    <property type="entry name" value="DNA-BINDING DUAL TRANSCRIPTIONAL REGULATOR OMPR"/>
    <property type="match status" value="1"/>
</dbReference>
<dbReference type="EMBL" id="RGGN01000051">
    <property type="protein sequence ID" value="NCU62858.1"/>
    <property type="molecule type" value="Genomic_DNA"/>
</dbReference>
<evidence type="ECO:0000256" key="5">
    <source>
        <dbReference type="ARBA" id="ARBA00023163"/>
    </source>
</evidence>
<comment type="caution">
    <text evidence="11">The sequence shown here is derived from an EMBL/GenBank/DDBJ whole genome shotgun (WGS) entry which is preliminary data.</text>
</comment>
<dbReference type="InterPro" id="IPR001789">
    <property type="entry name" value="Sig_transdc_resp-reg_receiver"/>
</dbReference>
<dbReference type="SUPFAM" id="SSF52172">
    <property type="entry name" value="CheY-like"/>
    <property type="match status" value="1"/>
</dbReference>
<reference evidence="11 12" key="1">
    <citation type="submission" date="2018-10" db="EMBL/GenBank/DDBJ databases">
        <title>Iterative Subtractive Binning of Freshwater Chronoseries Metagenomes Recovers Nearly Complete Genomes from over Four Hundred Novel Species.</title>
        <authorList>
            <person name="Rodriguez-R L.M."/>
            <person name="Tsementzi D."/>
            <person name="Luo C."/>
            <person name="Konstantinidis K.T."/>
        </authorList>
    </citation>
    <scope>NUCLEOTIDE SEQUENCE [LARGE SCALE GENOMIC DNA]</scope>
    <source>
        <strain evidence="11">WB7_2B_003</strain>
        <strain evidence="10">WB8_2A_004</strain>
    </source>
</reference>
<dbReference type="PROSITE" id="PS51755">
    <property type="entry name" value="OMPR_PHOB"/>
    <property type="match status" value="1"/>
</dbReference>
<dbReference type="Pfam" id="PF00072">
    <property type="entry name" value="Response_reg"/>
    <property type="match status" value="1"/>
</dbReference>
<organism evidence="11 12">
    <name type="scientific">Candidatus Fonsibacter lacus</name>
    <dbReference type="NCBI Taxonomy" id="2576439"/>
    <lineage>
        <taxon>Bacteria</taxon>
        <taxon>Pseudomonadati</taxon>
        <taxon>Pseudomonadota</taxon>
        <taxon>Alphaproteobacteria</taxon>
        <taxon>Candidatus Pelagibacterales</taxon>
        <taxon>Candidatus Pelagibacterales incertae sedis</taxon>
        <taxon>Candidatus Fonsibacter</taxon>
    </lineage>
</organism>
<dbReference type="PROSITE" id="PS50110">
    <property type="entry name" value="RESPONSE_REGULATORY"/>
    <property type="match status" value="1"/>
</dbReference>
<dbReference type="EMBL" id="RGOB01000006">
    <property type="protein sequence ID" value="NCU52804.1"/>
    <property type="molecule type" value="Genomic_DNA"/>
</dbReference>
<dbReference type="Gene3D" id="1.10.10.10">
    <property type="entry name" value="Winged helix-like DNA-binding domain superfamily/Winged helix DNA-binding domain"/>
    <property type="match status" value="1"/>
</dbReference>
<keyword evidence="5" id="KW-0804">Transcription</keyword>
<dbReference type="InterPro" id="IPR001867">
    <property type="entry name" value="OmpR/PhoB-type_DNA-bd"/>
</dbReference>
<dbReference type="Gene3D" id="6.10.250.690">
    <property type="match status" value="1"/>
</dbReference>
<dbReference type="SUPFAM" id="SSF46894">
    <property type="entry name" value="C-terminal effector domain of the bipartite response regulators"/>
    <property type="match status" value="1"/>
</dbReference>
<dbReference type="GO" id="GO:0032993">
    <property type="term" value="C:protein-DNA complex"/>
    <property type="evidence" value="ECO:0007669"/>
    <property type="project" value="TreeGrafter"/>
</dbReference>
<protein>
    <submittedName>
        <fullName evidence="11">DNA-binding response regulator</fullName>
    </submittedName>
</protein>
<dbReference type="InterPro" id="IPR016032">
    <property type="entry name" value="Sig_transdc_resp-reg_C-effctor"/>
</dbReference>
<keyword evidence="4 7" id="KW-0238">DNA-binding</keyword>
<dbReference type="GO" id="GO:0006355">
    <property type="term" value="P:regulation of DNA-templated transcription"/>
    <property type="evidence" value="ECO:0007669"/>
    <property type="project" value="InterPro"/>
</dbReference>
<evidence type="ECO:0000313" key="10">
    <source>
        <dbReference type="EMBL" id="NCU52804.1"/>
    </source>
</evidence>
<dbReference type="PANTHER" id="PTHR48111">
    <property type="entry name" value="REGULATOR OF RPOS"/>
    <property type="match status" value="1"/>
</dbReference>
<feature type="modified residue" description="4-aspartylphosphate" evidence="6">
    <location>
        <position position="56"/>
    </location>
</feature>
<evidence type="ECO:0000256" key="2">
    <source>
        <dbReference type="ARBA" id="ARBA00023012"/>
    </source>
</evidence>
<name>A0A845SAJ0_9PROT</name>
<dbReference type="GO" id="GO:0005829">
    <property type="term" value="C:cytosol"/>
    <property type="evidence" value="ECO:0007669"/>
    <property type="project" value="TreeGrafter"/>
</dbReference>
<dbReference type="SMART" id="SM00448">
    <property type="entry name" value="REC"/>
    <property type="match status" value="1"/>
</dbReference>
<dbReference type="Gene3D" id="3.40.50.2300">
    <property type="match status" value="1"/>
</dbReference>
<sequence>MDNSKIHILIVDDDDKIRDLLKQYLKNNNFFVSTAINASDAEEKLKIVKFDLAIIDIMMPGKDGLQLTKEIREKIDLPIILLTAKGEADDRVRGLELGAEDYLPKPFEPKELLLRIKNVIKRIKKDKHIITSIKIGKANINIKKMEIQKDKKIIKINASEKILLENMISSAGKIFSREEISKITNLTQERSIDVLVTRLRQKIEPDPKNPKYLQTVRGTGYVLWLD</sequence>
<evidence type="ECO:0000259" key="8">
    <source>
        <dbReference type="PROSITE" id="PS50110"/>
    </source>
</evidence>
<proteinExistence type="predicted"/>
<dbReference type="GO" id="GO:0000156">
    <property type="term" value="F:phosphorelay response regulator activity"/>
    <property type="evidence" value="ECO:0007669"/>
    <property type="project" value="TreeGrafter"/>
</dbReference>